<comment type="pathway">
    <text evidence="1">Cofactor biosynthesis; ubiquinone biosynthesis.</text>
</comment>
<dbReference type="PANTHER" id="PTHR11237">
    <property type="entry name" value="COENZYME Q10 BIOSYNTHESIS PROTEIN 7"/>
    <property type="match status" value="1"/>
</dbReference>
<dbReference type="InterPro" id="IPR012347">
    <property type="entry name" value="Ferritin-like"/>
</dbReference>
<dbReference type="AlphaFoldDB" id="A0A382M108"/>
<evidence type="ECO:0008006" key="10">
    <source>
        <dbReference type="Google" id="ProtNLM"/>
    </source>
</evidence>
<dbReference type="PANTHER" id="PTHR11237:SF4">
    <property type="entry name" value="5-DEMETHOXYUBIQUINONE HYDROXYLASE, MITOCHONDRIAL"/>
    <property type="match status" value="1"/>
</dbReference>
<reference evidence="9" key="1">
    <citation type="submission" date="2018-05" db="EMBL/GenBank/DDBJ databases">
        <authorList>
            <person name="Lanie J.A."/>
            <person name="Ng W.-L."/>
            <person name="Kazmierczak K.M."/>
            <person name="Andrzejewski T.M."/>
            <person name="Davidsen T.M."/>
            <person name="Wayne K.J."/>
            <person name="Tettelin H."/>
            <person name="Glass J.I."/>
            <person name="Rusch D."/>
            <person name="Podicherti R."/>
            <person name="Tsui H.-C.T."/>
            <person name="Winkler M.E."/>
        </authorList>
    </citation>
    <scope>NUCLEOTIDE SEQUENCE</scope>
</reference>
<dbReference type="SUPFAM" id="SSF47240">
    <property type="entry name" value="Ferritin-like"/>
    <property type="match status" value="1"/>
</dbReference>
<accession>A0A382M108</accession>
<evidence type="ECO:0000256" key="5">
    <source>
        <dbReference type="ARBA" id="ARBA00023002"/>
    </source>
</evidence>
<dbReference type="EMBL" id="UINC01090414">
    <property type="protein sequence ID" value="SVC42338.1"/>
    <property type="molecule type" value="Genomic_DNA"/>
</dbReference>
<evidence type="ECO:0000256" key="8">
    <source>
        <dbReference type="ARBA" id="ARBA00023136"/>
    </source>
</evidence>
<dbReference type="Gene3D" id="1.20.1260.10">
    <property type="match status" value="1"/>
</dbReference>
<dbReference type="GO" id="GO:0046872">
    <property type="term" value="F:metal ion binding"/>
    <property type="evidence" value="ECO:0007669"/>
    <property type="project" value="UniProtKB-KW"/>
</dbReference>
<keyword evidence="6" id="KW-0408">Iron</keyword>
<keyword evidence="7" id="KW-0503">Monooxygenase</keyword>
<dbReference type="InterPro" id="IPR047809">
    <property type="entry name" value="COQ7_proteobact"/>
</dbReference>
<dbReference type="HAMAP" id="MF_01658">
    <property type="entry name" value="COQ7"/>
    <property type="match status" value="1"/>
</dbReference>
<organism evidence="9">
    <name type="scientific">marine metagenome</name>
    <dbReference type="NCBI Taxonomy" id="408172"/>
    <lineage>
        <taxon>unclassified sequences</taxon>
        <taxon>metagenomes</taxon>
        <taxon>ecological metagenomes</taxon>
    </lineage>
</organism>
<protein>
    <recommendedName>
        <fullName evidence="10">3-demethoxyubiquinol 3-hydroxylase</fullName>
    </recommendedName>
</protein>
<dbReference type="GO" id="GO:0006744">
    <property type="term" value="P:ubiquinone biosynthetic process"/>
    <property type="evidence" value="ECO:0007669"/>
    <property type="project" value="UniProtKB-KW"/>
</dbReference>
<dbReference type="NCBIfam" id="NF033656">
    <property type="entry name" value="DMQ_monoox_COQ7"/>
    <property type="match status" value="1"/>
</dbReference>
<dbReference type="InterPro" id="IPR011566">
    <property type="entry name" value="Ubq_synth_Coq7"/>
</dbReference>
<evidence type="ECO:0000256" key="6">
    <source>
        <dbReference type="ARBA" id="ARBA00023004"/>
    </source>
</evidence>
<dbReference type="CDD" id="cd01042">
    <property type="entry name" value="DMQH"/>
    <property type="match status" value="1"/>
</dbReference>
<evidence type="ECO:0000256" key="3">
    <source>
        <dbReference type="ARBA" id="ARBA00022688"/>
    </source>
</evidence>
<name>A0A382M108_9ZZZZ</name>
<dbReference type="GO" id="GO:0004497">
    <property type="term" value="F:monooxygenase activity"/>
    <property type="evidence" value="ECO:0007669"/>
    <property type="project" value="UniProtKB-KW"/>
</dbReference>
<evidence type="ECO:0000256" key="2">
    <source>
        <dbReference type="ARBA" id="ARBA00022475"/>
    </source>
</evidence>
<keyword evidence="3" id="KW-0831">Ubiquinone biosynthesis</keyword>
<gene>
    <name evidence="9" type="ORF">METZ01_LOCUS295192</name>
</gene>
<evidence type="ECO:0000313" key="9">
    <source>
        <dbReference type="EMBL" id="SVC42338.1"/>
    </source>
</evidence>
<sequence>MTDRTYSPIDRLIGAADDALTTLFGSPGGTGRPSPANGMADGEMTAAERQTAARLMRVNHVGEICAQALYQSQAITARSEDLRRTMAQTALEEADHLRWCEQRIDALGGRKSLLNPLWYGGSFAIGALAGLTGDRWNLGFLEETERQVEGHLNNHLSRLPEADRASRAVVDQMKIDETSHAQKARNAGATELPDLVKQLMRTVSRIMTGTAHWV</sequence>
<evidence type="ECO:0000256" key="7">
    <source>
        <dbReference type="ARBA" id="ARBA00023033"/>
    </source>
</evidence>
<keyword evidence="4" id="KW-0479">Metal-binding</keyword>
<dbReference type="InterPro" id="IPR009078">
    <property type="entry name" value="Ferritin-like_SF"/>
</dbReference>
<proteinExistence type="inferred from homology"/>
<keyword evidence="2" id="KW-1003">Cell membrane</keyword>
<keyword evidence="5" id="KW-0560">Oxidoreductase</keyword>
<keyword evidence="8" id="KW-0472">Membrane</keyword>
<evidence type="ECO:0000256" key="4">
    <source>
        <dbReference type="ARBA" id="ARBA00022723"/>
    </source>
</evidence>
<evidence type="ECO:0000256" key="1">
    <source>
        <dbReference type="ARBA" id="ARBA00004749"/>
    </source>
</evidence>
<dbReference type="Pfam" id="PF03232">
    <property type="entry name" value="COQ7"/>
    <property type="match status" value="1"/>
</dbReference>